<accession>A0AA88J008</accession>
<name>A0AA88J008_FICCA</name>
<comment type="caution">
    <text evidence="1">The sequence shown here is derived from an EMBL/GenBank/DDBJ whole genome shotgun (WGS) entry which is preliminary data.</text>
</comment>
<proteinExistence type="predicted"/>
<dbReference type="Proteomes" id="UP001187192">
    <property type="component" value="Unassembled WGS sequence"/>
</dbReference>
<keyword evidence="2" id="KW-1185">Reference proteome</keyword>
<sequence length="84" mass="9481">MDDATVVRLAMCQIAPRVPLQQSLQFYAVCSTELACTCEFVPTRLAMCRRAEPREQCLIRCEHAHGFSRAFAPSLSKKSMRGPY</sequence>
<gene>
    <name evidence="1" type="ORF">TIFTF001_028327</name>
</gene>
<dbReference type="AlphaFoldDB" id="A0AA88J008"/>
<dbReference type="EMBL" id="BTGU01000085">
    <property type="protein sequence ID" value="GMN59239.1"/>
    <property type="molecule type" value="Genomic_DNA"/>
</dbReference>
<dbReference type="Gramene" id="FCD_00028657-RA">
    <property type="protein sequence ID" value="FCD_00028657-RA:cds"/>
    <property type="gene ID" value="FCD_00028657"/>
</dbReference>
<organism evidence="1 2">
    <name type="scientific">Ficus carica</name>
    <name type="common">Common fig</name>
    <dbReference type="NCBI Taxonomy" id="3494"/>
    <lineage>
        <taxon>Eukaryota</taxon>
        <taxon>Viridiplantae</taxon>
        <taxon>Streptophyta</taxon>
        <taxon>Embryophyta</taxon>
        <taxon>Tracheophyta</taxon>
        <taxon>Spermatophyta</taxon>
        <taxon>Magnoliopsida</taxon>
        <taxon>eudicotyledons</taxon>
        <taxon>Gunneridae</taxon>
        <taxon>Pentapetalae</taxon>
        <taxon>rosids</taxon>
        <taxon>fabids</taxon>
        <taxon>Rosales</taxon>
        <taxon>Moraceae</taxon>
        <taxon>Ficeae</taxon>
        <taxon>Ficus</taxon>
    </lineage>
</organism>
<reference evidence="1" key="1">
    <citation type="submission" date="2023-07" db="EMBL/GenBank/DDBJ databases">
        <title>draft genome sequence of fig (Ficus carica).</title>
        <authorList>
            <person name="Takahashi T."/>
            <person name="Nishimura K."/>
        </authorList>
    </citation>
    <scope>NUCLEOTIDE SEQUENCE</scope>
</reference>
<evidence type="ECO:0000313" key="1">
    <source>
        <dbReference type="EMBL" id="GMN59239.1"/>
    </source>
</evidence>
<evidence type="ECO:0000313" key="2">
    <source>
        <dbReference type="Proteomes" id="UP001187192"/>
    </source>
</evidence>
<protein>
    <submittedName>
        <fullName evidence="1">Uncharacterized protein</fullName>
    </submittedName>
</protein>